<dbReference type="GO" id="GO:0042742">
    <property type="term" value="P:defense response to bacterium"/>
    <property type="evidence" value="ECO:0007669"/>
    <property type="project" value="UniProtKB-KW"/>
</dbReference>
<feature type="domain" description="Beta-defensin-like" evidence="7">
    <location>
        <begin position="32"/>
        <end position="65"/>
    </location>
</feature>
<organism evidence="8 9">
    <name type="scientific">Mus spicilegus</name>
    <name type="common">Mound-building mouse</name>
    <dbReference type="NCBI Taxonomy" id="10103"/>
    <lineage>
        <taxon>Eukaryota</taxon>
        <taxon>Metazoa</taxon>
        <taxon>Chordata</taxon>
        <taxon>Craniata</taxon>
        <taxon>Vertebrata</taxon>
        <taxon>Euteleostomi</taxon>
        <taxon>Mammalia</taxon>
        <taxon>Eutheria</taxon>
        <taxon>Euarchontoglires</taxon>
        <taxon>Glires</taxon>
        <taxon>Rodentia</taxon>
        <taxon>Myomorpha</taxon>
        <taxon>Muroidea</taxon>
        <taxon>Muridae</taxon>
        <taxon>Murinae</taxon>
        <taxon>Mus</taxon>
        <taxon>Mus</taxon>
    </lineage>
</organism>
<keyword evidence="4" id="KW-0211">Defensin</keyword>
<evidence type="ECO:0000259" key="7">
    <source>
        <dbReference type="Pfam" id="PF00711"/>
    </source>
</evidence>
<accession>A0A8C6GBW2</accession>
<keyword evidence="2" id="KW-0964">Secreted</keyword>
<feature type="chain" id="PRO_5034295263" description="Beta-defensin-like domain-containing protein" evidence="6">
    <location>
        <begin position="26"/>
        <end position="68"/>
    </location>
</feature>
<evidence type="ECO:0000313" key="9">
    <source>
        <dbReference type="Proteomes" id="UP000694415"/>
    </source>
</evidence>
<evidence type="ECO:0000256" key="1">
    <source>
        <dbReference type="ARBA" id="ARBA00004613"/>
    </source>
</evidence>
<protein>
    <recommendedName>
        <fullName evidence="7">Beta-defensin-like domain-containing protein</fullName>
    </recommendedName>
</protein>
<evidence type="ECO:0000256" key="2">
    <source>
        <dbReference type="ARBA" id="ARBA00022525"/>
    </source>
</evidence>
<dbReference type="GeneTree" id="ENSGT00940000165558"/>
<comment type="subcellular location">
    <subcellularLocation>
        <location evidence="1">Secreted</location>
    </subcellularLocation>
</comment>
<dbReference type="AlphaFoldDB" id="A0A8C6GBW2"/>
<dbReference type="InterPro" id="IPR001855">
    <property type="entry name" value="Defensin_beta-like"/>
</dbReference>
<evidence type="ECO:0000256" key="5">
    <source>
        <dbReference type="ARBA" id="ARBA00023022"/>
    </source>
</evidence>
<evidence type="ECO:0000256" key="4">
    <source>
        <dbReference type="ARBA" id="ARBA00022940"/>
    </source>
</evidence>
<dbReference type="Proteomes" id="UP000694415">
    <property type="component" value="Unplaced"/>
</dbReference>
<keyword evidence="9" id="KW-1185">Reference proteome</keyword>
<dbReference type="Ensembl" id="ENSMSIT00000004790.1">
    <property type="protein sequence ID" value="ENSMSIP00000003785.1"/>
    <property type="gene ID" value="ENSMSIG00000003482.1"/>
</dbReference>
<reference evidence="8" key="1">
    <citation type="submission" date="2025-08" db="UniProtKB">
        <authorList>
            <consortium name="Ensembl"/>
        </authorList>
    </citation>
    <scope>IDENTIFICATION</scope>
</reference>
<keyword evidence="6" id="KW-0732">Signal</keyword>
<evidence type="ECO:0000256" key="3">
    <source>
        <dbReference type="ARBA" id="ARBA00022529"/>
    </source>
</evidence>
<dbReference type="Gene3D" id="3.10.360.10">
    <property type="entry name" value="Antimicrobial Peptide, Beta-defensin 2, Chain A"/>
    <property type="match status" value="1"/>
</dbReference>
<sequence length="68" mass="7558">FVCLWALRMICVCVCVSVRTDTARGSFIAELDHCHTNGGYCVRAICPPSARRPGSCFPEKVPCCKYMK</sequence>
<reference evidence="8" key="2">
    <citation type="submission" date="2025-09" db="UniProtKB">
        <authorList>
            <consortium name="Ensembl"/>
        </authorList>
    </citation>
    <scope>IDENTIFICATION</scope>
</reference>
<dbReference type="Pfam" id="PF00711">
    <property type="entry name" value="Defensin_beta"/>
    <property type="match status" value="1"/>
</dbReference>
<proteinExistence type="predicted"/>
<evidence type="ECO:0000313" key="8">
    <source>
        <dbReference type="Ensembl" id="ENSMSIP00000003785.1"/>
    </source>
</evidence>
<feature type="signal peptide" evidence="6">
    <location>
        <begin position="1"/>
        <end position="25"/>
    </location>
</feature>
<keyword evidence="3" id="KW-0929">Antimicrobial</keyword>
<name>A0A8C6GBW2_MUSSI</name>
<dbReference type="GO" id="GO:0005576">
    <property type="term" value="C:extracellular region"/>
    <property type="evidence" value="ECO:0007669"/>
    <property type="project" value="InterPro"/>
</dbReference>
<evidence type="ECO:0000256" key="6">
    <source>
        <dbReference type="SAM" id="SignalP"/>
    </source>
</evidence>
<keyword evidence="5" id="KW-0044">Antibiotic</keyword>
<dbReference type="SUPFAM" id="SSF57392">
    <property type="entry name" value="Defensin-like"/>
    <property type="match status" value="1"/>
</dbReference>